<evidence type="ECO:0008006" key="3">
    <source>
        <dbReference type="Google" id="ProtNLM"/>
    </source>
</evidence>
<dbReference type="Proteomes" id="UP001230145">
    <property type="component" value="Unassembled WGS sequence"/>
</dbReference>
<comment type="caution">
    <text evidence="1">The sequence shown here is derived from an EMBL/GenBank/DDBJ whole genome shotgun (WGS) entry which is preliminary data.</text>
</comment>
<reference evidence="1 2" key="1">
    <citation type="submission" date="2023-07" db="EMBL/GenBank/DDBJ databases">
        <title>Sequencing the genomes of 1000 actinobacteria strains.</title>
        <authorList>
            <person name="Klenk H.-P."/>
        </authorList>
    </citation>
    <scope>NUCLEOTIDE SEQUENCE [LARGE SCALE GENOMIC DNA]</scope>
    <source>
        <strain evidence="1 2">DSM 19515</strain>
    </source>
</reference>
<protein>
    <recommendedName>
        <fullName evidence="3">DUF4439 domain-containing protein</fullName>
    </recommendedName>
</protein>
<accession>A0ABT9PHG0</accession>
<proteinExistence type="predicted"/>
<dbReference type="RefSeq" id="WP_270974183.1">
    <property type="nucleotide sequence ID" value="NZ_CP133407.1"/>
</dbReference>
<organism evidence="1 2">
    <name type="scientific">Trueperella abortisuis</name>
    <dbReference type="NCBI Taxonomy" id="445930"/>
    <lineage>
        <taxon>Bacteria</taxon>
        <taxon>Bacillati</taxon>
        <taxon>Actinomycetota</taxon>
        <taxon>Actinomycetes</taxon>
        <taxon>Actinomycetales</taxon>
        <taxon>Actinomycetaceae</taxon>
        <taxon>Trueperella</taxon>
    </lineage>
</organism>
<evidence type="ECO:0000313" key="1">
    <source>
        <dbReference type="EMBL" id="MDP9832148.1"/>
    </source>
</evidence>
<sequence>MAHRQGSTLAFSGALLLSVAIFALVMVVMGARLDRDVSPAPASEAEVARQGLAGRAAAIAKDAEFAQAAGQWTEALGGVWVPWPEGAPEGYTNPSAPYTASSDVHKELIELSKAALDSSLGPVATSIGISSLALGATDADQCGDYELTDLARSLTTGVAVENIETARQWFEWHAATLPRGQRDAELARIDELSDLLDAQLAAGAPDDRPVIAPEPEGGNYVEDSYRLLIDQLAFSATQADQAGKQAIAAFVCRFSQAPDAPLIEALPGIEAASASAAR</sequence>
<keyword evidence="2" id="KW-1185">Reference proteome</keyword>
<dbReference type="EMBL" id="JAUSQL010000001">
    <property type="protein sequence ID" value="MDP9832148.1"/>
    <property type="molecule type" value="Genomic_DNA"/>
</dbReference>
<gene>
    <name evidence="1" type="ORF">J2S45_000827</name>
</gene>
<name>A0ABT9PHG0_9ACTO</name>
<evidence type="ECO:0000313" key="2">
    <source>
        <dbReference type="Proteomes" id="UP001230145"/>
    </source>
</evidence>